<dbReference type="GO" id="GO:0015074">
    <property type="term" value="P:DNA integration"/>
    <property type="evidence" value="ECO:0007669"/>
    <property type="project" value="UniProtKB-KW"/>
</dbReference>
<keyword evidence="8" id="KW-1185">Reference proteome</keyword>
<dbReference type="KEGG" id="too:C7K38_10805"/>
<dbReference type="InterPro" id="IPR013762">
    <property type="entry name" value="Integrase-like_cat_sf"/>
</dbReference>
<dbReference type="InterPro" id="IPR011010">
    <property type="entry name" value="DNA_brk_join_enz"/>
</dbReference>
<dbReference type="EMBL" id="CP027783">
    <property type="protein sequence ID" value="AYW48824.1"/>
    <property type="molecule type" value="Genomic_DNA"/>
</dbReference>
<evidence type="ECO:0000256" key="3">
    <source>
        <dbReference type="ARBA" id="ARBA00023125"/>
    </source>
</evidence>
<evidence type="ECO:0000256" key="1">
    <source>
        <dbReference type="ARBA" id="ARBA00008857"/>
    </source>
</evidence>
<proteinExistence type="inferred from homology"/>
<evidence type="ECO:0000259" key="5">
    <source>
        <dbReference type="PROSITE" id="PS51898"/>
    </source>
</evidence>
<accession>A0AA38CXF8</accession>
<feature type="domain" description="Tyr recombinase" evidence="5">
    <location>
        <begin position="201"/>
        <end position="431"/>
    </location>
</feature>
<dbReference type="SUPFAM" id="SSF56349">
    <property type="entry name" value="DNA breaking-rejoining enzymes"/>
    <property type="match status" value="1"/>
</dbReference>
<dbReference type="PANTHER" id="PTHR30349">
    <property type="entry name" value="PHAGE INTEGRASE-RELATED"/>
    <property type="match status" value="1"/>
</dbReference>
<reference evidence="7" key="4">
    <citation type="submission" date="2023-02" db="EMBL/GenBank/DDBJ databases">
        <authorList>
            <person name="Sun Q."/>
            <person name="Mori K."/>
        </authorList>
    </citation>
    <scope>NUCLEOTIDE SEQUENCE</scope>
    <source>
        <strain evidence="7">NBRC 114545</strain>
    </source>
</reference>
<dbReference type="InterPro" id="IPR010998">
    <property type="entry name" value="Integrase_recombinase_N"/>
</dbReference>
<comment type="similarity">
    <text evidence="1">Belongs to the 'phage' integrase family.</text>
</comment>
<keyword evidence="3" id="KW-0238">DNA-binding</keyword>
<keyword evidence="2" id="KW-0229">DNA integration</keyword>
<name>A0AA38CXF8_9ENTE</name>
<dbReference type="InterPro" id="IPR002104">
    <property type="entry name" value="Integrase_catalytic"/>
</dbReference>
<dbReference type="PROSITE" id="PS51898">
    <property type="entry name" value="TYR_RECOMBINASE"/>
    <property type="match status" value="1"/>
</dbReference>
<evidence type="ECO:0000256" key="4">
    <source>
        <dbReference type="ARBA" id="ARBA00023172"/>
    </source>
</evidence>
<dbReference type="InterPro" id="IPR004107">
    <property type="entry name" value="Integrase_SAM-like_N"/>
</dbReference>
<reference evidence="6" key="3">
    <citation type="submission" date="2018-03" db="EMBL/GenBank/DDBJ databases">
        <authorList>
            <person name="Jeon C.O."/>
        </authorList>
    </citation>
    <scope>NUCLEOTIDE SEQUENCE</scope>
    <source>
        <strain evidence="6">JCM 31126</strain>
    </source>
</reference>
<dbReference type="PANTHER" id="PTHR30349:SF64">
    <property type="entry name" value="PROPHAGE INTEGRASE INTD-RELATED"/>
    <property type="match status" value="1"/>
</dbReference>
<evidence type="ECO:0000256" key="2">
    <source>
        <dbReference type="ARBA" id="ARBA00022908"/>
    </source>
</evidence>
<reference evidence="7 9" key="2">
    <citation type="journal article" date="2014" name="Int. J. Syst. Evol. Microbiol.">
        <title>Complete genome sequence of Corynebacterium casei LMG S-19264T (=DSM 44701T), isolated from a smear-ripened cheese.</title>
        <authorList>
            <consortium name="US DOE Joint Genome Institute (JGI-PGF)"/>
            <person name="Walter F."/>
            <person name="Albersmeier A."/>
            <person name="Kalinowski J."/>
            <person name="Ruckert C."/>
        </authorList>
    </citation>
    <scope>NUCLEOTIDE SEQUENCE [LARGE SCALE GENOMIC DNA]</scope>
    <source>
        <strain evidence="7 9">NBRC 114545</strain>
    </source>
</reference>
<dbReference type="Pfam" id="PF14659">
    <property type="entry name" value="Phage_int_SAM_3"/>
    <property type="match status" value="1"/>
</dbReference>
<sequence>MASIISRKTKYAVVYWYLNESNIRKQKWDTLETKKEAQARKAFIEYYQKKNGYCLVPHEQEIIGVQKQAAEQNTTKEDEDITVREFLEVFVNLYGPSKWSVSTFSTKLSQIENYIYPLIGDLKLKELTTKKLTQYYHDLLSVSEVPRGNRKASGRMVQPALVKKIHDTLRCALNQAIRWEYLDTKMRNPAFLATLPKRQKNKRKVWSIETFTEAIQVAEDELLLLAMQLAFSTSLRVGEITGLTWDNLVIDDESIKNNMARLSVKKELSRVYLSAMQKSQEKDIIRVFLVQKPHCKTRLVLKTPKTESSVRTVWLPQTVANLFRQYQKDQAELQEFLGDAYNDYNLVFALDNGNPVESRIIRDRLKLLCDEHGFERVDFHSLRHLSTKYKLKMTQGDIKSVQGDTGHTEAKMVTDVYAEIVDEDRRFNAQKLEEAFYHNLGKAKTSETSSTELSETDKQLIALIKKLPSELKESLLKDS</sequence>
<dbReference type="Gene3D" id="1.10.443.10">
    <property type="entry name" value="Intergrase catalytic core"/>
    <property type="match status" value="1"/>
</dbReference>
<evidence type="ECO:0000313" key="9">
    <source>
        <dbReference type="Proteomes" id="UP001157039"/>
    </source>
</evidence>
<evidence type="ECO:0000313" key="6">
    <source>
        <dbReference type="EMBL" id="AYW48824.1"/>
    </source>
</evidence>
<dbReference type="GO" id="GO:0006310">
    <property type="term" value="P:DNA recombination"/>
    <property type="evidence" value="ECO:0007669"/>
    <property type="project" value="UniProtKB-KW"/>
</dbReference>
<dbReference type="Proteomes" id="UP000268310">
    <property type="component" value="Chromosome"/>
</dbReference>
<dbReference type="RefSeq" id="WP_123936596.1">
    <property type="nucleotide sequence ID" value="NZ_BSUW01000001.1"/>
</dbReference>
<evidence type="ECO:0000313" key="8">
    <source>
        <dbReference type="Proteomes" id="UP000268310"/>
    </source>
</evidence>
<dbReference type="Pfam" id="PF00589">
    <property type="entry name" value="Phage_integrase"/>
    <property type="match status" value="1"/>
</dbReference>
<dbReference type="AlphaFoldDB" id="A0AA38CXF8"/>
<keyword evidence="4" id="KW-0233">DNA recombination</keyword>
<reference evidence="6 8" key="1">
    <citation type="journal article" date="2012" name="Int. J. Syst. Evol. Microbiol.">
        <title>Characterization of Tetragenococcus strains from sugar thick juice reveals a novel species, Tetragenococcus osmophilus sp. nov., and divides Tetragenococcus halophilus into two subspecies, T. halophilus subsp. halophilus subsp. nov. and T. halophilus subsp. flandriensis subsp. nov.</title>
        <authorList>
            <person name="Juste A."/>
            <person name="Van Trappen S."/>
            <person name="Verreth C."/>
            <person name="Cleenwerck I."/>
            <person name="De Vos P."/>
            <person name="Lievens B."/>
            <person name="Willems K.A."/>
        </authorList>
    </citation>
    <scope>NUCLEOTIDE SEQUENCE [LARGE SCALE GENOMIC DNA]</scope>
    <source>
        <strain evidence="6 8">JCM 31126</strain>
    </source>
</reference>
<dbReference type="Proteomes" id="UP001157039">
    <property type="component" value="Unassembled WGS sequence"/>
</dbReference>
<dbReference type="Gene3D" id="1.10.150.130">
    <property type="match status" value="1"/>
</dbReference>
<protein>
    <submittedName>
        <fullName evidence="7">Site-specific integrase</fullName>
    </submittedName>
</protein>
<evidence type="ECO:0000313" key="7">
    <source>
        <dbReference type="EMBL" id="GMA71365.1"/>
    </source>
</evidence>
<gene>
    <name evidence="6" type="ORF">C7K38_10805</name>
    <name evidence="7" type="ORF">GCM10025885_04140</name>
</gene>
<organism evidence="7 9">
    <name type="scientific">Tetragenococcus osmophilus</name>
    <dbReference type="NCBI Taxonomy" id="526944"/>
    <lineage>
        <taxon>Bacteria</taxon>
        <taxon>Bacillati</taxon>
        <taxon>Bacillota</taxon>
        <taxon>Bacilli</taxon>
        <taxon>Lactobacillales</taxon>
        <taxon>Enterococcaceae</taxon>
        <taxon>Tetragenococcus</taxon>
    </lineage>
</organism>
<dbReference type="InterPro" id="IPR050090">
    <property type="entry name" value="Tyrosine_recombinase_XerCD"/>
</dbReference>
<dbReference type="EMBL" id="BSUW01000001">
    <property type="protein sequence ID" value="GMA71365.1"/>
    <property type="molecule type" value="Genomic_DNA"/>
</dbReference>
<dbReference type="GO" id="GO:0003677">
    <property type="term" value="F:DNA binding"/>
    <property type="evidence" value="ECO:0007669"/>
    <property type="project" value="UniProtKB-KW"/>
</dbReference>